<dbReference type="EMBL" id="BMHO01000001">
    <property type="protein sequence ID" value="GGD33224.1"/>
    <property type="molecule type" value="Genomic_DNA"/>
</dbReference>
<dbReference type="RefSeq" id="WP_188711373.1">
    <property type="nucleotide sequence ID" value="NZ_BMHO01000001.1"/>
</dbReference>
<proteinExistence type="predicted"/>
<protein>
    <submittedName>
        <fullName evidence="1">Uncharacterized protein</fullName>
    </submittedName>
</protein>
<evidence type="ECO:0000313" key="1">
    <source>
        <dbReference type="EMBL" id="GGD33224.1"/>
    </source>
</evidence>
<evidence type="ECO:0000313" key="2">
    <source>
        <dbReference type="Proteomes" id="UP000633205"/>
    </source>
</evidence>
<dbReference type="Proteomes" id="UP000633205">
    <property type="component" value="Unassembled WGS sequence"/>
</dbReference>
<name>A0A916Y869_9MICO</name>
<accession>A0A916Y869</accession>
<reference evidence="1" key="1">
    <citation type="journal article" date="2014" name="Int. J. Syst. Evol. Microbiol.">
        <title>Complete genome sequence of Corynebacterium casei LMG S-19264T (=DSM 44701T), isolated from a smear-ripened cheese.</title>
        <authorList>
            <consortium name="US DOE Joint Genome Institute (JGI-PGF)"/>
            <person name="Walter F."/>
            <person name="Albersmeier A."/>
            <person name="Kalinowski J."/>
            <person name="Ruckert C."/>
        </authorList>
    </citation>
    <scope>NUCLEOTIDE SEQUENCE</scope>
    <source>
        <strain evidence="1">CGMCC 1.15152</strain>
    </source>
</reference>
<organism evidence="1 2">
    <name type="scientific">Microbacterium faecale</name>
    <dbReference type="NCBI Taxonomy" id="1804630"/>
    <lineage>
        <taxon>Bacteria</taxon>
        <taxon>Bacillati</taxon>
        <taxon>Actinomycetota</taxon>
        <taxon>Actinomycetes</taxon>
        <taxon>Micrococcales</taxon>
        <taxon>Microbacteriaceae</taxon>
        <taxon>Microbacterium</taxon>
    </lineage>
</organism>
<keyword evidence="2" id="KW-1185">Reference proteome</keyword>
<reference evidence="1" key="2">
    <citation type="submission" date="2020-09" db="EMBL/GenBank/DDBJ databases">
        <authorList>
            <person name="Sun Q."/>
            <person name="Zhou Y."/>
        </authorList>
    </citation>
    <scope>NUCLEOTIDE SEQUENCE</scope>
    <source>
        <strain evidence="1">CGMCC 1.15152</strain>
    </source>
</reference>
<dbReference type="AlphaFoldDB" id="A0A916Y869"/>
<sequence>MTLLCAAALGEIPGVRPCAEWGEHRVTCQDHDGYTRRPGGCLGCLPKSADRGMLCQAHYEDVEAAVIEWPRWLRLIEAAGGRTVSPSGDSAGQPLGYTTLPLAYLEVDACTRFLKSQGDQPLDVWISSEEGARDAVQFALAAKRAFHALEVEERPTKFERVRCPECGLLSLHENPTRELRGSTVVMCQHCGHQLATVKTPDPRWVGSDLCNVGRHGDCDRVTCECGCHSTDLFDADRATLGWTRRDAWTVDIDHGTFHEATRAAA</sequence>
<gene>
    <name evidence="1" type="ORF">GCM10010915_12020</name>
</gene>
<comment type="caution">
    <text evidence="1">The sequence shown here is derived from an EMBL/GenBank/DDBJ whole genome shotgun (WGS) entry which is preliminary data.</text>
</comment>